<sequence length="269" mass="30237">MFTGADNITLSAPVLFNDRRTLSNSHSGENPGVHCLMFEMNMDRIISKELIIIGSGPAGLKAAQEASEKGIDYVVLERGEIAQAWREIRPEMVMLSPCHPQRDWTSLSYKFPIWKLPVRRPYCTAKEFVNYLDEFADHFKLDIKTGHLVKEVTREESGFEVTCANGLSYRAPLLLIATGILSNPYIPDLPGTDQNPFVMHSHKYQGKEPFTQKKVLIVGAGNSAAETAIDLCGYAMVYLVSRADLKFFSDTKKLYHIRGVSESYLKELI</sequence>
<dbReference type="PRINTS" id="PR00469">
    <property type="entry name" value="PNDRDTASEII"/>
</dbReference>
<dbReference type="GO" id="GO:0004497">
    <property type="term" value="F:monooxygenase activity"/>
    <property type="evidence" value="ECO:0007669"/>
    <property type="project" value="TreeGrafter"/>
</dbReference>
<keyword evidence="1" id="KW-0560">Oxidoreductase</keyword>
<protein>
    <submittedName>
        <fullName evidence="2">FAD-binding protein</fullName>
    </submittedName>
</protein>
<dbReference type="PANTHER" id="PTHR43539:SF78">
    <property type="entry name" value="FLAVIN-CONTAINING MONOOXYGENASE"/>
    <property type="match status" value="1"/>
</dbReference>
<dbReference type="AlphaFoldDB" id="A0A7V5PPC9"/>
<comment type="caution">
    <text evidence="2">The sequence shown here is derived from an EMBL/GenBank/DDBJ whole genome shotgun (WGS) entry which is preliminary data.</text>
</comment>
<dbReference type="Proteomes" id="UP000886124">
    <property type="component" value="Unassembled WGS sequence"/>
</dbReference>
<dbReference type="GO" id="GO:0050660">
    <property type="term" value="F:flavin adenine dinucleotide binding"/>
    <property type="evidence" value="ECO:0007669"/>
    <property type="project" value="TreeGrafter"/>
</dbReference>
<dbReference type="InterPro" id="IPR036188">
    <property type="entry name" value="FAD/NAD-bd_sf"/>
</dbReference>
<dbReference type="InterPro" id="IPR050982">
    <property type="entry name" value="Auxin_biosynth/cation_transpt"/>
</dbReference>
<reference evidence="2" key="1">
    <citation type="journal article" date="2020" name="mSystems">
        <title>Genome- and Community-Level Interaction Insights into Carbon Utilization and Element Cycling Functions of Hydrothermarchaeota in Hydrothermal Sediment.</title>
        <authorList>
            <person name="Zhou Z."/>
            <person name="Liu Y."/>
            <person name="Xu W."/>
            <person name="Pan J."/>
            <person name="Luo Z.H."/>
            <person name="Li M."/>
        </authorList>
    </citation>
    <scope>NUCLEOTIDE SEQUENCE [LARGE SCALE GENOMIC DNA]</scope>
    <source>
        <strain evidence="2">HyVt-527</strain>
    </source>
</reference>
<organism evidence="2">
    <name type="scientific">Caldithrix abyssi</name>
    <dbReference type="NCBI Taxonomy" id="187145"/>
    <lineage>
        <taxon>Bacteria</taxon>
        <taxon>Pseudomonadati</taxon>
        <taxon>Calditrichota</taxon>
        <taxon>Calditrichia</taxon>
        <taxon>Calditrichales</taxon>
        <taxon>Calditrichaceae</taxon>
        <taxon>Caldithrix</taxon>
    </lineage>
</organism>
<dbReference type="Gene3D" id="3.50.50.60">
    <property type="entry name" value="FAD/NAD(P)-binding domain"/>
    <property type="match status" value="1"/>
</dbReference>
<evidence type="ECO:0000256" key="1">
    <source>
        <dbReference type="ARBA" id="ARBA00023002"/>
    </source>
</evidence>
<dbReference type="EMBL" id="DROD01000313">
    <property type="protein sequence ID" value="HHJ52457.1"/>
    <property type="molecule type" value="Genomic_DNA"/>
</dbReference>
<accession>A0A7V5PPC9</accession>
<evidence type="ECO:0000313" key="2">
    <source>
        <dbReference type="EMBL" id="HHJ52457.1"/>
    </source>
</evidence>
<proteinExistence type="predicted"/>
<feature type="non-terminal residue" evidence="2">
    <location>
        <position position="269"/>
    </location>
</feature>
<dbReference type="PANTHER" id="PTHR43539">
    <property type="entry name" value="FLAVIN-BINDING MONOOXYGENASE-LIKE PROTEIN (AFU_ORTHOLOGUE AFUA_4G09220)"/>
    <property type="match status" value="1"/>
</dbReference>
<dbReference type="PRINTS" id="PR00368">
    <property type="entry name" value="FADPNR"/>
</dbReference>
<gene>
    <name evidence="2" type="ORF">ENJ89_04620</name>
</gene>
<dbReference type="SUPFAM" id="SSF51905">
    <property type="entry name" value="FAD/NAD(P)-binding domain"/>
    <property type="match status" value="1"/>
</dbReference>
<name>A0A7V5PPC9_CALAY</name>
<dbReference type="Pfam" id="PF13738">
    <property type="entry name" value="Pyr_redox_3"/>
    <property type="match status" value="1"/>
</dbReference>